<protein>
    <submittedName>
        <fullName evidence="1">Uncharacterized protein</fullName>
    </submittedName>
</protein>
<name>A0ACC4B125_POPAL</name>
<comment type="caution">
    <text evidence="1">The sequence shown here is derived from an EMBL/GenBank/DDBJ whole genome shotgun (WGS) entry which is preliminary data.</text>
</comment>
<dbReference type="Proteomes" id="UP000309997">
    <property type="component" value="Unassembled WGS sequence"/>
</dbReference>
<sequence length="1671" mass="186841">MSPLLVFFLVLPLLLESKAKAIEAGDNCSLITHQITGKIGGVINYSSRLGKEQKVAMEMAVEDYFRSSCSKQLTLQLEDSGGDSSTVATATTELISSKQVQSIIGAMTAQETGLFSEVDMNMKNIPIISLTSPAITPPSMPHQLPYFLQMSNHITLHMQCIVDIVGHFKWRKVTALYEHKNGFSAYSGIITLLSDKLKVVNSEISYHSDLSSMSSISNPEITIEQELIKLRSKSNRVFIVLVSSLELAILLFEKANQMRMMEKDYVWIVTDEIASLLDSVDSSVVNNMQGVIGFKTNFARTRDTFKRFKSRFRNKYGSKYPEEEEYSNPSIFALRAYDATWAIARAMEKSQGKITSKELSGNILSSNFEGLSGTVRFENNVLWQSPSFQIINVVGNSYRVMAVWSPKFGFSQSEEKYNGATANSSLKSLGPVYWPGGMPSTNPRGWAISDADIPLKIGVPAMGAFKQFVRVTFDQTQNATCVTGFTINVFEAVVKRLPYNLPYVLVPFYGTYDEMVEQVYRNGLDAAVGDTEIMADRFQYVDFSQPYVDSGLVMVVTQKSETSQTTWMLKTFTKKLWLLMIAMHVFIGLLVWLIERGNNTEFDGIGTMLWFSVTIIFYAHRQPLTSNLSRLVLTPWLFVILIVVASFTASLSSAMTVSRLEPSVLDIETLQRTNAPVGCNGNSFIVRYLINVLLFKPENIKKIDSIHDYPEAFETGYVKAAFFVEPHAKVFLGKYCRGYTKAGPTLKLGGFGFVFPKGSPLAFDISEATLKVIESGELRQFEELLSSSNCTSQRTAIDTSSLGLEPFAGLFILSGTIAAFGSLVAIFRLGGVIDYRSRVGKEQKVAMEMAVEDFSRSSCSEQLVLQLEDSRGDSARAASSTVELIDSKQVQALIGTMSAQETGPLSRVDKNIKYLPIISLTSPAITPPLIAHQLPHFFQFSDHITFHIQCIAAIVGQFKWRKVTVIYESKNGFSAYSGILTLLSDNLKAVNTDIEHHSTFPSMPSLSNAEAFIERELVDMRSRSNRVFVVMISSLETAVLLFEKAKQLGMMEKGYVWIVTDEIASFLDSFDSSVVNNMQGVIGFRTGFVRSSKPFKQFRSRFRSKYRSEYPEEEEYCNPSIFALRAYDATWAIAQAMKNSPGKISSKDLSKGISSSKFRGVSGVIRFKNNVLRELPSFQIINVVGNSYREIAVWSPDFGFFKSLEKHNGVNSSSSFEEWGPVYWPGGKGSVPRGWVISGTDKPLKIGVPTMGAFHEFVKVILDEANNKTCATGFSINVFEATLKRLPYKLPYVFVPFNGSYDEMVEQVYDQSLDAAVGDFSIEPGRFRYAEFSQPYIDSRLVMTVPAKSAKSSITWMLKTFTKKLWLLMVAMHMFIGCLVWILERGSNTEFKGIGGMLWFSVTVIFYAHGQPLRNNLSRVVVAPWLFVILIVTASFTADLSSRMTVSRLEPSVLDIDTLLKTNAPVGCNRNSFVVRYLTNVLHFKPENIRKFYSENDYLEAFETGHIKAAFFVEPHAKVFLGKYCKRFTQAKSTFQLGGFGYVFPKGSPLVFDMSEAILKVIESGEMRQMEEILSFPNCSSDALRDNSSLDLEPFAGLFILSGSVSAFGFLVAILRTGRNLQILSYIQEALTKRRIWRWASIHLSRENSTIPKTEDQVQTSTSLELANFAH</sequence>
<accession>A0ACC4B125</accession>
<proteinExistence type="predicted"/>
<organism evidence="1 2">
    <name type="scientific">Populus alba</name>
    <name type="common">White poplar</name>
    <dbReference type="NCBI Taxonomy" id="43335"/>
    <lineage>
        <taxon>Eukaryota</taxon>
        <taxon>Viridiplantae</taxon>
        <taxon>Streptophyta</taxon>
        <taxon>Embryophyta</taxon>
        <taxon>Tracheophyta</taxon>
        <taxon>Spermatophyta</taxon>
        <taxon>Magnoliopsida</taxon>
        <taxon>eudicotyledons</taxon>
        <taxon>Gunneridae</taxon>
        <taxon>Pentapetalae</taxon>
        <taxon>rosids</taxon>
        <taxon>fabids</taxon>
        <taxon>Malpighiales</taxon>
        <taxon>Salicaceae</taxon>
        <taxon>Saliceae</taxon>
        <taxon>Populus</taxon>
    </lineage>
</organism>
<evidence type="ECO:0000313" key="2">
    <source>
        <dbReference type="Proteomes" id="UP000309997"/>
    </source>
</evidence>
<evidence type="ECO:0000313" key="1">
    <source>
        <dbReference type="EMBL" id="KAL3571578.1"/>
    </source>
</evidence>
<gene>
    <name evidence="1" type="ORF">D5086_025482</name>
</gene>
<keyword evidence="2" id="KW-1185">Reference proteome</keyword>
<dbReference type="EMBL" id="RCHU02000014">
    <property type="protein sequence ID" value="KAL3571578.1"/>
    <property type="molecule type" value="Genomic_DNA"/>
</dbReference>
<reference evidence="1 2" key="1">
    <citation type="journal article" date="2024" name="Plant Biotechnol. J.">
        <title>Genome and CRISPR/Cas9 system of a widespread forest tree (Populus alba) in the world.</title>
        <authorList>
            <person name="Liu Y.J."/>
            <person name="Jiang P.F."/>
            <person name="Han X.M."/>
            <person name="Li X.Y."/>
            <person name="Wang H.M."/>
            <person name="Wang Y.J."/>
            <person name="Wang X.X."/>
            <person name="Zeng Q.Y."/>
        </authorList>
    </citation>
    <scope>NUCLEOTIDE SEQUENCE [LARGE SCALE GENOMIC DNA]</scope>
    <source>
        <strain evidence="2">cv. PAL-ZL1</strain>
    </source>
</reference>